<dbReference type="RefSeq" id="WP_204021504.1">
    <property type="nucleotide sequence ID" value="NZ_BOOW01000007.1"/>
</dbReference>
<name>A0A919V3A4_9ACTN</name>
<dbReference type="Proteomes" id="UP000606172">
    <property type="component" value="Unassembled WGS sequence"/>
</dbReference>
<gene>
    <name evidence="1" type="ORF">Ssi02_09960</name>
</gene>
<proteinExistence type="predicted"/>
<evidence type="ECO:0000313" key="1">
    <source>
        <dbReference type="EMBL" id="GII90765.1"/>
    </source>
</evidence>
<evidence type="ECO:0000313" key="2">
    <source>
        <dbReference type="Proteomes" id="UP000606172"/>
    </source>
</evidence>
<dbReference type="EMBL" id="BOOW01000007">
    <property type="protein sequence ID" value="GII90765.1"/>
    <property type="molecule type" value="Genomic_DNA"/>
</dbReference>
<reference evidence="1" key="1">
    <citation type="submission" date="2021-01" db="EMBL/GenBank/DDBJ databases">
        <title>Whole genome shotgun sequence of Sinosporangium siamense NBRC 109515.</title>
        <authorList>
            <person name="Komaki H."/>
            <person name="Tamura T."/>
        </authorList>
    </citation>
    <scope>NUCLEOTIDE SEQUENCE</scope>
    <source>
        <strain evidence="1">NBRC 109515</strain>
    </source>
</reference>
<keyword evidence="2" id="KW-1185">Reference proteome</keyword>
<organism evidence="1 2">
    <name type="scientific">Sinosporangium siamense</name>
    <dbReference type="NCBI Taxonomy" id="1367973"/>
    <lineage>
        <taxon>Bacteria</taxon>
        <taxon>Bacillati</taxon>
        <taxon>Actinomycetota</taxon>
        <taxon>Actinomycetes</taxon>
        <taxon>Streptosporangiales</taxon>
        <taxon>Streptosporangiaceae</taxon>
        <taxon>Sinosporangium</taxon>
    </lineage>
</organism>
<comment type="caution">
    <text evidence="1">The sequence shown here is derived from an EMBL/GenBank/DDBJ whole genome shotgun (WGS) entry which is preliminary data.</text>
</comment>
<protein>
    <submittedName>
        <fullName evidence="1">Uncharacterized protein</fullName>
    </submittedName>
</protein>
<sequence length="62" mass="6835">MRPLGWTGYRSVESIRAAIESRKSSRPKVKLFRARRTVYDGVPSEVAEDLASAAELAAALRS</sequence>
<dbReference type="AlphaFoldDB" id="A0A919V3A4"/>
<accession>A0A919V3A4</accession>